<keyword evidence="2" id="KW-0963">Cytoplasm</keyword>
<feature type="region of interest" description="Disordered" evidence="6">
    <location>
        <begin position="210"/>
        <end position="235"/>
    </location>
</feature>
<evidence type="ECO:0000259" key="7">
    <source>
        <dbReference type="SMART" id="SM00727"/>
    </source>
</evidence>
<keyword evidence="4 5" id="KW-0802">TPR repeat</keyword>
<dbReference type="GO" id="GO:0005737">
    <property type="term" value="C:cytoplasm"/>
    <property type="evidence" value="ECO:0007669"/>
    <property type="project" value="UniProtKB-SubCell"/>
</dbReference>
<evidence type="ECO:0000313" key="9">
    <source>
        <dbReference type="EMBL" id="CAE0249918.1"/>
    </source>
</evidence>
<dbReference type="AlphaFoldDB" id="A0A7S3G4Z6"/>
<dbReference type="Gene3D" id="1.10.260.100">
    <property type="match status" value="2"/>
</dbReference>
<evidence type="ECO:0000256" key="4">
    <source>
        <dbReference type="ARBA" id="ARBA00022803"/>
    </source>
</evidence>
<feature type="repeat" description="TPR" evidence="5">
    <location>
        <begin position="246"/>
        <end position="279"/>
    </location>
</feature>
<dbReference type="EMBL" id="HBIB01018662">
    <property type="protein sequence ID" value="CAE0249917.1"/>
    <property type="molecule type" value="Transcribed_RNA"/>
</dbReference>
<dbReference type="SUPFAM" id="SSF48452">
    <property type="entry name" value="TPR-like"/>
    <property type="match status" value="3"/>
</dbReference>
<dbReference type="Pfam" id="PF00515">
    <property type="entry name" value="TPR_1"/>
    <property type="match status" value="1"/>
</dbReference>
<sequence>MSDQEKALAAKERGNAAFKARNFEDAIEAFSEAIKFDSTNHVLYSNRSAAFASQGDSHAALKDAEKCVELNPSWAKGYSRKATALDLVGRKADAIATLQKGLELDPQNQPMLQLLQRLQAEEAFSASRGNPFGDLSDPAIWQKAIANPQVASLLENAEVSAAVQNVMKNPQTLAQYMQDERVTAVLGTLMQAKQQIEKEKREAEYLERKKKEEAEAKKKEEEKAKQESERQLTEDEINALSDNDRCLYFKKQGNLRYKKKQLDEALEFYTKALEVDGKRVEVYNNIAAVYFEKKEYETCVEKCRKGIKVGREVFADFKLIAKAFARIGNAMMKLARYGEAVQAFEDSLTEDRVYDVEQKLKEAKKQKRIADEKAYVNPELGMQAKEEANALFKAGNFAAAMEKYNEAVKRDPTNHIHYSNRAACYTKLGEFPLGIADCDKAIELCPTFLKAYSRKAGIHIFMKEYHKALQCYENGLKVDENNQDMKDGIARVRAMVMSESHQQGDEQGKQQRAERAMNDPEIRNIMQDPIMRQVLNDIQTNPAAAQKHLANPDIMGKLQKLIDAGVIQVR</sequence>
<gene>
    <name evidence="8" type="ORF">PBIL07802_LOCUS12117</name>
    <name evidence="9" type="ORF">PBIL07802_LOCUS12118</name>
</gene>
<dbReference type="InterPro" id="IPR019734">
    <property type="entry name" value="TPR_rpt"/>
</dbReference>
<dbReference type="EMBL" id="HBIB01018663">
    <property type="protein sequence ID" value="CAE0249918.1"/>
    <property type="molecule type" value="Transcribed_RNA"/>
</dbReference>
<evidence type="ECO:0000256" key="3">
    <source>
        <dbReference type="ARBA" id="ARBA00022737"/>
    </source>
</evidence>
<feature type="compositionally biased region" description="Basic and acidic residues" evidence="6">
    <location>
        <begin position="210"/>
        <end position="233"/>
    </location>
</feature>
<dbReference type="SMART" id="SM00028">
    <property type="entry name" value="TPR"/>
    <property type="match status" value="9"/>
</dbReference>
<evidence type="ECO:0000256" key="6">
    <source>
        <dbReference type="SAM" id="MobiDB-lite"/>
    </source>
</evidence>
<keyword evidence="3" id="KW-0677">Repeat</keyword>
<accession>A0A7S3G4Z6</accession>
<dbReference type="FunFam" id="1.10.260.100:FF:000002">
    <property type="entry name" value="Stress-induced-phosphoprotein 1 (Hsp70/Hsp90-organizing)"/>
    <property type="match status" value="1"/>
</dbReference>
<dbReference type="Pfam" id="PF13181">
    <property type="entry name" value="TPR_8"/>
    <property type="match status" value="3"/>
</dbReference>
<proteinExistence type="predicted"/>
<dbReference type="PANTHER" id="PTHR22904">
    <property type="entry name" value="TPR REPEAT CONTAINING PROTEIN"/>
    <property type="match status" value="1"/>
</dbReference>
<dbReference type="PROSITE" id="PS50005">
    <property type="entry name" value="TPR"/>
    <property type="match status" value="5"/>
</dbReference>
<evidence type="ECO:0000313" key="8">
    <source>
        <dbReference type="EMBL" id="CAE0249917.1"/>
    </source>
</evidence>
<dbReference type="Pfam" id="PF13414">
    <property type="entry name" value="TPR_11"/>
    <property type="match status" value="1"/>
</dbReference>
<dbReference type="FunFam" id="1.25.40.10:FF:000020">
    <property type="entry name" value="Stress-induced phosphoprotein 1"/>
    <property type="match status" value="1"/>
</dbReference>
<feature type="repeat" description="TPR" evidence="5">
    <location>
        <begin position="7"/>
        <end position="40"/>
    </location>
</feature>
<dbReference type="InterPro" id="IPR006636">
    <property type="entry name" value="STI1_HS-bd"/>
</dbReference>
<feature type="domain" description="STI1" evidence="7">
    <location>
        <begin position="519"/>
        <end position="558"/>
    </location>
</feature>
<dbReference type="GO" id="GO:0051879">
    <property type="term" value="F:Hsp90 protein binding"/>
    <property type="evidence" value="ECO:0007669"/>
    <property type="project" value="TreeGrafter"/>
</dbReference>
<dbReference type="Gene3D" id="1.25.40.10">
    <property type="entry name" value="Tetratricopeptide repeat domain"/>
    <property type="match status" value="3"/>
</dbReference>
<feature type="domain" description="STI1" evidence="7">
    <location>
        <begin position="137"/>
        <end position="176"/>
    </location>
</feature>
<dbReference type="SMART" id="SM00727">
    <property type="entry name" value="STI1"/>
    <property type="match status" value="2"/>
</dbReference>
<dbReference type="FunFam" id="1.25.40.10:FF:000010">
    <property type="entry name" value="Stress-induced phosphoprotein 1"/>
    <property type="match status" value="1"/>
</dbReference>
<reference evidence="9" key="1">
    <citation type="submission" date="2021-01" db="EMBL/GenBank/DDBJ databases">
        <authorList>
            <person name="Corre E."/>
            <person name="Pelletier E."/>
            <person name="Niang G."/>
            <person name="Scheremetjew M."/>
            <person name="Finn R."/>
            <person name="Kale V."/>
            <person name="Holt S."/>
            <person name="Cochrane G."/>
            <person name="Meng A."/>
            <person name="Brown T."/>
            <person name="Cohen L."/>
        </authorList>
    </citation>
    <scope>NUCLEOTIDE SEQUENCE</scope>
    <source>
        <strain evidence="9">NIES-2562</strain>
    </source>
</reference>
<dbReference type="Pfam" id="PF17830">
    <property type="entry name" value="STI1-HOP_DP"/>
    <property type="match status" value="2"/>
</dbReference>
<name>A0A7S3G4Z6_9EUKA</name>
<feature type="repeat" description="TPR" evidence="5">
    <location>
        <begin position="381"/>
        <end position="414"/>
    </location>
</feature>
<feature type="repeat" description="TPR" evidence="5">
    <location>
        <begin position="449"/>
        <end position="482"/>
    </location>
</feature>
<evidence type="ECO:0000256" key="5">
    <source>
        <dbReference type="PROSITE-ProRule" id="PRU00339"/>
    </source>
</evidence>
<organism evidence="9">
    <name type="scientific">Palpitomonas bilix</name>
    <dbReference type="NCBI Taxonomy" id="652834"/>
    <lineage>
        <taxon>Eukaryota</taxon>
        <taxon>Eukaryota incertae sedis</taxon>
    </lineage>
</organism>
<dbReference type="Pfam" id="PF13432">
    <property type="entry name" value="TPR_16"/>
    <property type="match status" value="1"/>
</dbReference>
<evidence type="ECO:0000256" key="1">
    <source>
        <dbReference type="ARBA" id="ARBA00004496"/>
    </source>
</evidence>
<dbReference type="PANTHER" id="PTHR22904:SF523">
    <property type="entry name" value="STRESS-INDUCED-PHOSPHOPROTEIN 1"/>
    <property type="match status" value="1"/>
</dbReference>
<feature type="repeat" description="TPR" evidence="5">
    <location>
        <begin position="321"/>
        <end position="354"/>
    </location>
</feature>
<protein>
    <recommendedName>
        <fullName evidence="7">STI1 domain-containing protein</fullName>
    </recommendedName>
</protein>
<evidence type="ECO:0000256" key="2">
    <source>
        <dbReference type="ARBA" id="ARBA00022490"/>
    </source>
</evidence>
<dbReference type="InterPro" id="IPR011990">
    <property type="entry name" value="TPR-like_helical_dom_sf"/>
</dbReference>
<comment type="subcellular location">
    <subcellularLocation>
        <location evidence="1">Cytoplasm</location>
    </subcellularLocation>
</comment>
<dbReference type="InterPro" id="IPR041243">
    <property type="entry name" value="STI1/HOP_DP"/>
</dbReference>